<comment type="similarity">
    <text evidence="1">Belongs to the glycosyltransferase 2 family.</text>
</comment>
<dbReference type="EMBL" id="JAAOMA010000007">
    <property type="protein sequence ID" value="NHR04985.1"/>
    <property type="molecule type" value="Genomic_DNA"/>
</dbReference>
<dbReference type="SUPFAM" id="SSF53448">
    <property type="entry name" value="Nucleotide-diphospho-sugar transferases"/>
    <property type="match status" value="1"/>
</dbReference>
<dbReference type="PANTHER" id="PTHR43630:SF1">
    <property type="entry name" value="POLY-BETA-1,6-N-ACETYL-D-GLUCOSAMINE SYNTHASE"/>
    <property type="match status" value="1"/>
</dbReference>
<keyword evidence="3" id="KW-0808">Transferase</keyword>
<feature type="transmembrane region" description="Helical" evidence="4">
    <location>
        <begin position="112"/>
        <end position="135"/>
    </location>
</feature>
<evidence type="ECO:0000313" key="6">
    <source>
        <dbReference type="EMBL" id="NHR04985.1"/>
    </source>
</evidence>
<evidence type="ECO:0000256" key="4">
    <source>
        <dbReference type="SAM" id="Phobius"/>
    </source>
</evidence>
<reference evidence="6 7" key="1">
    <citation type="submission" date="2020-03" db="EMBL/GenBank/DDBJ databases">
        <title>Draft genome sequence of environmentally isolated cultures.</title>
        <authorList>
            <person name="Wilson H.S."/>
            <person name="De Leon M.E."/>
        </authorList>
    </citation>
    <scope>NUCLEOTIDE SEQUENCE [LARGE SCALE GENOMIC DNA]</scope>
    <source>
        <strain evidence="6 7">HSC-31F16</strain>
    </source>
</reference>
<dbReference type="InterPro" id="IPR029044">
    <property type="entry name" value="Nucleotide-diphossugar_trans"/>
</dbReference>
<protein>
    <submittedName>
        <fullName evidence="6">Glycosyltransferase family 2 protein</fullName>
    </submittedName>
</protein>
<accession>A0ABX0L2F0</accession>
<evidence type="ECO:0000256" key="5">
    <source>
        <dbReference type="SAM" id="SignalP"/>
    </source>
</evidence>
<dbReference type="PANTHER" id="PTHR43630">
    <property type="entry name" value="POLY-BETA-1,6-N-ACETYL-D-GLUCOSAMINE SYNTHASE"/>
    <property type="match status" value="1"/>
</dbReference>
<feature type="chain" id="PRO_5046049766" evidence="5">
    <location>
        <begin position="24"/>
        <end position="534"/>
    </location>
</feature>
<dbReference type="Proteomes" id="UP001515641">
    <property type="component" value="Unassembled WGS sequence"/>
</dbReference>
<keyword evidence="4" id="KW-1133">Transmembrane helix</keyword>
<dbReference type="Gene3D" id="3.90.550.10">
    <property type="entry name" value="Spore Coat Polysaccharide Biosynthesis Protein SpsA, Chain A"/>
    <property type="match status" value="1"/>
</dbReference>
<comment type="caution">
    <text evidence="6">The sequence shown here is derived from an EMBL/GenBank/DDBJ whole genome shotgun (WGS) entry which is preliminary data.</text>
</comment>
<dbReference type="Pfam" id="PF13641">
    <property type="entry name" value="Glyco_tranf_2_3"/>
    <property type="match status" value="1"/>
</dbReference>
<keyword evidence="2" id="KW-0328">Glycosyltransferase</keyword>
<evidence type="ECO:0000313" key="7">
    <source>
        <dbReference type="Proteomes" id="UP001515641"/>
    </source>
</evidence>
<keyword evidence="4" id="KW-0812">Transmembrane</keyword>
<keyword evidence="5" id="KW-0732">Signal</keyword>
<dbReference type="RefSeq" id="WP_081550092.1">
    <property type="nucleotide sequence ID" value="NZ_JAAOMA010000007.1"/>
</dbReference>
<evidence type="ECO:0000256" key="3">
    <source>
        <dbReference type="ARBA" id="ARBA00022679"/>
    </source>
</evidence>
<keyword evidence="4" id="KW-0472">Membrane</keyword>
<feature type="transmembrane region" description="Helical" evidence="4">
    <location>
        <begin position="485"/>
        <end position="507"/>
    </location>
</feature>
<gene>
    <name evidence="6" type="ORF">HA052_07210</name>
</gene>
<sequence>MKLAQGILLWLSLLVCCSPAWSAKDQAETAGHQTRRHTAAASADSKAAMEALPIDPDSPAAPHPSISIKGASENVDLRHTQQLIMDQIEEARHRTVSQEDDPLLMRTNAQPFIWPLRALSFVLYGVVLLVVVYAARHMAFTLNRLFGHQRHPYLDIETAQWPKVTVFIAAHNEEAVIADAMEALLESDYPPGQMIIMPVNDRSTDGTRAIIDRIAARRPDAIRPFHRTQGKPGKAAALKDATALIDTELFIVFDADYLPSRGLLKQLIAPFFDPEVGAVMGRVVPLNPGANLLTRMLDMERAGGYQVDQQARMNMKLVPQYGGTVGGIRVAALNSVGGWHDDVLAEDTDLTYRLLIGGWLTVYTNRSECYEEVPESWPVRIRQLMRWTRGHNQALARHVGRLLSTRGVPRREKLDGLLLLGTYAMSPLLLLGWAITLVLFFFDSMLPSPGLLLILALVCYSAMGNFAAFFEIGAACYLDGNGKRLRILPFAILGFLVSLVTISRATLQQSLVEPFKKNRTLHWDKTKRYRRQPG</sequence>
<dbReference type="CDD" id="cd06423">
    <property type="entry name" value="CESA_like"/>
    <property type="match status" value="1"/>
</dbReference>
<proteinExistence type="inferred from homology"/>
<organism evidence="6 7">
    <name type="scientific">Chromobacterium fluminis</name>
    <dbReference type="NCBI Taxonomy" id="3044269"/>
    <lineage>
        <taxon>Bacteria</taxon>
        <taxon>Pseudomonadati</taxon>
        <taxon>Pseudomonadota</taxon>
        <taxon>Betaproteobacteria</taxon>
        <taxon>Neisseriales</taxon>
        <taxon>Chromobacteriaceae</taxon>
        <taxon>Chromobacterium</taxon>
    </lineage>
</organism>
<feature type="transmembrane region" description="Helical" evidence="4">
    <location>
        <begin position="454"/>
        <end position="478"/>
    </location>
</feature>
<feature type="signal peptide" evidence="5">
    <location>
        <begin position="1"/>
        <end position="23"/>
    </location>
</feature>
<name>A0ABX0L2F0_9NEIS</name>
<feature type="transmembrane region" description="Helical" evidence="4">
    <location>
        <begin position="416"/>
        <end position="442"/>
    </location>
</feature>
<evidence type="ECO:0000256" key="1">
    <source>
        <dbReference type="ARBA" id="ARBA00006739"/>
    </source>
</evidence>
<keyword evidence="7" id="KW-1185">Reference proteome</keyword>
<evidence type="ECO:0000256" key="2">
    <source>
        <dbReference type="ARBA" id="ARBA00022676"/>
    </source>
</evidence>